<dbReference type="OrthoDB" id="2004788at2"/>
<dbReference type="InterPro" id="IPR036388">
    <property type="entry name" value="WH-like_DNA-bd_sf"/>
</dbReference>
<evidence type="ECO:0000256" key="3">
    <source>
        <dbReference type="ARBA" id="ARBA00022989"/>
    </source>
</evidence>
<keyword evidence="2 6" id="KW-0812">Transmembrane</keyword>
<feature type="domain" description="Putative host cell surface-exposed lipoprotein Ltp-like HTH region" evidence="8">
    <location>
        <begin position="335"/>
        <end position="382"/>
    </location>
</feature>
<sequence length="384" mass="41079">MSDPNQFPPAGSGQPTQPQPPAPGYPAQPPYPTQPVNGAPGSYPGYAAPGYPAPPAYTPQGTSDEGPDVGQKSFVTTWLLAMLLGTFGADRFYLGKIGTAIVKLITLGGFGIWTLVDLIIVLCGGARDINGLRLRGYMRYRLVAWLVTAGVWVLGIISSIVSSMIFGSLVFSSLATVATLSEEIENQTGSVVTETEQPAEEPVDEEPVDEEPAEGVEAPSLPGADGSGEVSDDQEAALQEAKDYATYSQMSKQGIYTALTSELLGDHYTDEAAQYAIDNLDDVDWNANALATAEFYAEYSYLSEAALPEALGGEYGAGFTADEVAYAMENLGEVDWNENALHSAQLYYDELSMSEDEIFEMLSSDDGGQFTEEQAQYAIDNLDK</sequence>
<gene>
    <name evidence="9" type="ORF">DTO57_06195</name>
</gene>
<dbReference type="Pfam" id="PF07553">
    <property type="entry name" value="Lipoprotein_Ltp"/>
    <property type="match status" value="3"/>
</dbReference>
<accession>A0A367Y1K4</accession>
<dbReference type="InterPro" id="IPR050932">
    <property type="entry name" value="TM2D1-3-like"/>
</dbReference>
<dbReference type="EMBL" id="QORO01000002">
    <property type="protein sequence ID" value="RCK59756.1"/>
    <property type="molecule type" value="Genomic_DNA"/>
</dbReference>
<feature type="transmembrane region" description="Helical" evidence="6">
    <location>
        <begin position="142"/>
        <end position="171"/>
    </location>
</feature>
<dbReference type="Pfam" id="PF05154">
    <property type="entry name" value="TM2"/>
    <property type="match status" value="1"/>
</dbReference>
<feature type="domain" description="Putative host cell surface-exposed lipoprotein Ltp-like HTH region" evidence="8">
    <location>
        <begin position="234"/>
        <end position="280"/>
    </location>
</feature>
<evidence type="ECO:0000256" key="5">
    <source>
        <dbReference type="SAM" id="MobiDB-lite"/>
    </source>
</evidence>
<name>A0A367Y1K4_9MICO</name>
<evidence type="ECO:0000256" key="2">
    <source>
        <dbReference type="ARBA" id="ARBA00022692"/>
    </source>
</evidence>
<dbReference type="InterPro" id="IPR011434">
    <property type="entry name" value="Ltp-like_HTH"/>
</dbReference>
<reference evidence="9 10" key="1">
    <citation type="submission" date="2018-07" db="EMBL/GenBank/DDBJ databases">
        <title>Microbacterium endoborsara sp. nov., a novel actinobacterium isolated from Borszczowia aralocaspica.</title>
        <authorList>
            <person name="An D."/>
        </authorList>
    </citation>
    <scope>NUCLEOTIDE SEQUENCE [LARGE SCALE GENOMIC DNA]</scope>
    <source>
        <strain evidence="9 10">C1.15228</strain>
    </source>
</reference>
<dbReference type="Gene3D" id="1.10.10.10">
    <property type="entry name" value="Winged helix-like DNA-binding domain superfamily/Winged helix DNA-binding domain"/>
    <property type="match status" value="3"/>
</dbReference>
<dbReference type="Proteomes" id="UP000253508">
    <property type="component" value="Unassembled WGS sequence"/>
</dbReference>
<proteinExistence type="predicted"/>
<feature type="region of interest" description="Disordered" evidence="5">
    <location>
        <begin position="186"/>
        <end position="236"/>
    </location>
</feature>
<keyword evidence="4 6" id="KW-0472">Membrane</keyword>
<evidence type="ECO:0000256" key="1">
    <source>
        <dbReference type="ARBA" id="ARBA00004141"/>
    </source>
</evidence>
<organism evidence="9 10">
    <name type="scientific">Microbacterium sorbitolivorans</name>
    <dbReference type="NCBI Taxonomy" id="1867410"/>
    <lineage>
        <taxon>Bacteria</taxon>
        <taxon>Bacillati</taxon>
        <taxon>Actinomycetota</taxon>
        <taxon>Actinomycetes</taxon>
        <taxon>Micrococcales</taxon>
        <taxon>Microbacteriaceae</taxon>
        <taxon>Microbacterium</taxon>
    </lineage>
</organism>
<evidence type="ECO:0000259" key="8">
    <source>
        <dbReference type="Pfam" id="PF07553"/>
    </source>
</evidence>
<dbReference type="GO" id="GO:0016020">
    <property type="term" value="C:membrane"/>
    <property type="evidence" value="ECO:0007669"/>
    <property type="project" value="UniProtKB-SubCell"/>
</dbReference>
<dbReference type="PANTHER" id="PTHR21016:SF25">
    <property type="entry name" value="TM2 DOMAIN-CONTAINING PROTEIN DDB_G0277895-RELATED"/>
    <property type="match status" value="1"/>
</dbReference>
<feature type="domain" description="TM2" evidence="7">
    <location>
        <begin position="71"/>
        <end position="119"/>
    </location>
</feature>
<feature type="compositionally biased region" description="Acidic residues" evidence="5">
    <location>
        <begin position="197"/>
        <end position="214"/>
    </location>
</feature>
<keyword evidence="10" id="KW-1185">Reference proteome</keyword>
<feature type="domain" description="Putative host cell surface-exposed lipoprotein Ltp-like HTH region" evidence="8">
    <location>
        <begin position="284"/>
        <end position="331"/>
    </location>
</feature>
<evidence type="ECO:0000259" key="7">
    <source>
        <dbReference type="Pfam" id="PF05154"/>
    </source>
</evidence>
<keyword evidence="3 6" id="KW-1133">Transmembrane helix</keyword>
<dbReference type="RefSeq" id="WP_114117368.1">
    <property type="nucleotide sequence ID" value="NZ_BMHU01000003.1"/>
</dbReference>
<feature type="transmembrane region" description="Helical" evidence="6">
    <location>
        <begin position="100"/>
        <end position="122"/>
    </location>
</feature>
<evidence type="ECO:0000313" key="9">
    <source>
        <dbReference type="EMBL" id="RCK59756.1"/>
    </source>
</evidence>
<dbReference type="InterPro" id="IPR007829">
    <property type="entry name" value="TM2"/>
</dbReference>
<feature type="compositionally biased region" description="Low complexity" evidence="5">
    <location>
        <begin position="34"/>
        <end position="50"/>
    </location>
</feature>
<feature type="region of interest" description="Disordered" evidence="5">
    <location>
        <begin position="1"/>
        <end position="68"/>
    </location>
</feature>
<protein>
    <submittedName>
        <fullName evidence="9">NINE protein</fullName>
    </submittedName>
</protein>
<evidence type="ECO:0000313" key="10">
    <source>
        <dbReference type="Proteomes" id="UP000253508"/>
    </source>
</evidence>
<comment type="subcellular location">
    <subcellularLocation>
        <location evidence="1">Membrane</location>
        <topology evidence="1">Multi-pass membrane protein</topology>
    </subcellularLocation>
</comment>
<dbReference type="AlphaFoldDB" id="A0A367Y1K4"/>
<evidence type="ECO:0000256" key="4">
    <source>
        <dbReference type="ARBA" id="ARBA00023136"/>
    </source>
</evidence>
<comment type="caution">
    <text evidence="9">The sequence shown here is derived from an EMBL/GenBank/DDBJ whole genome shotgun (WGS) entry which is preliminary data.</text>
</comment>
<evidence type="ECO:0000256" key="6">
    <source>
        <dbReference type="SAM" id="Phobius"/>
    </source>
</evidence>
<dbReference type="PANTHER" id="PTHR21016">
    <property type="entry name" value="BETA-AMYLOID BINDING PROTEIN-RELATED"/>
    <property type="match status" value="1"/>
</dbReference>
<feature type="compositionally biased region" description="Pro residues" evidence="5">
    <location>
        <begin position="17"/>
        <end position="33"/>
    </location>
</feature>